<sequence length="126" mass="13643">MEEKLGARERINRRGGERGTCLWIQSRGQEGVREEHSPLMAAGACRQKADPPLLRRHPPLRPSSSSAGLPPLRPSFSSALLTCSLPSALCPLPSLFPSPAQQPGNSRDLDLGLQACAERISDGKRH</sequence>
<name>A0A0Q3E2C5_BRADI</name>
<protein>
    <submittedName>
        <fullName evidence="2 3">Uncharacterized protein</fullName>
    </submittedName>
</protein>
<accession>A0A0Q3E2C5</accession>
<evidence type="ECO:0000313" key="2">
    <source>
        <dbReference type="EMBL" id="KQJ81887.2"/>
    </source>
</evidence>
<proteinExistence type="predicted"/>
<evidence type="ECO:0000313" key="4">
    <source>
        <dbReference type="Proteomes" id="UP000008810"/>
    </source>
</evidence>
<dbReference type="Proteomes" id="UP000008810">
    <property type="component" value="Chromosome 5"/>
</dbReference>
<dbReference type="InParanoid" id="A0A0Q3E2C5"/>
<keyword evidence="4" id="KW-1185">Reference proteome</keyword>
<reference evidence="3" key="3">
    <citation type="submission" date="2018-08" db="UniProtKB">
        <authorList>
            <consortium name="EnsemblPlants"/>
        </authorList>
    </citation>
    <scope>IDENTIFICATION</scope>
    <source>
        <strain evidence="3">cv. Bd21</strain>
    </source>
</reference>
<feature type="region of interest" description="Disordered" evidence="1">
    <location>
        <begin position="49"/>
        <end position="71"/>
    </location>
</feature>
<dbReference type="AlphaFoldDB" id="A0A0Q3E2C5"/>
<dbReference type="Gramene" id="KQJ81887">
    <property type="protein sequence ID" value="KQJ81887"/>
    <property type="gene ID" value="BRADI_5g03651v3"/>
</dbReference>
<dbReference type="EMBL" id="CM000884">
    <property type="protein sequence ID" value="KQJ81887.2"/>
    <property type="molecule type" value="Genomic_DNA"/>
</dbReference>
<reference evidence="2" key="2">
    <citation type="submission" date="2017-06" db="EMBL/GenBank/DDBJ databases">
        <title>WGS assembly of Brachypodium distachyon.</title>
        <authorList>
            <consortium name="The International Brachypodium Initiative"/>
            <person name="Lucas S."/>
            <person name="Harmon-Smith M."/>
            <person name="Lail K."/>
            <person name="Tice H."/>
            <person name="Grimwood J."/>
            <person name="Bruce D."/>
            <person name="Barry K."/>
            <person name="Shu S."/>
            <person name="Lindquist E."/>
            <person name="Wang M."/>
            <person name="Pitluck S."/>
            <person name="Vogel J.P."/>
            <person name="Garvin D.F."/>
            <person name="Mockler T.C."/>
            <person name="Schmutz J."/>
            <person name="Rokhsar D."/>
            <person name="Bevan M.W."/>
        </authorList>
    </citation>
    <scope>NUCLEOTIDE SEQUENCE</scope>
    <source>
        <strain evidence="2">Bd21</strain>
    </source>
</reference>
<reference evidence="2 3" key="1">
    <citation type="journal article" date="2010" name="Nature">
        <title>Genome sequencing and analysis of the model grass Brachypodium distachyon.</title>
        <authorList>
            <consortium name="International Brachypodium Initiative"/>
        </authorList>
    </citation>
    <scope>NUCLEOTIDE SEQUENCE [LARGE SCALE GENOMIC DNA]</scope>
    <source>
        <strain evidence="2 3">Bd21</strain>
    </source>
</reference>
<dbReference type="EnsemblPlants" id="KQJ81887">
    <property type="protein sequence ID" value="KQJ81887"/>
    <property type="gene ID" value="BRADI_5g03651v3"/>
</dbReference>
<evidence type="ECO:0000313" key="3">
    <source>
        <dbReference type="EnsemblPlants" id="KQJ81887"/>
    </source>
</evidence>
<organism evidence="2">
    <name type="scientific">Brachypodium distachyon</name>
    <name type="common">Purple false brome</name>
    <name type="synonym">Trachynia distachya</name>
    <dbReference type="NCBI Taxonomy" id="15368"/>
    <lineage>
        <taxon>Eukaryota</taxon>
        <taxon>Viridiplantae</taxon>
        <taxon>Streptophyta</taxon>
        <taxon>Embryophyta</taxon>
        <taxon>Tracheophyta</taxon>
        <taxon>Spermatophyta</taxon>
        <taxon>Magnoliopsida</taxon>
        <taxon>Liliopsida</taxon>
        <taxon>Poales</taxon>
        <taxon>Poaceae</taxon>
        <taxon>BOP clade</taxon>
        <taxon>Pooideae</taxon>
        <taxon>Stipodae</taxon>
        <taxon>Brachypodieae</taxon>
        <taxon>Brachypodium</taxon>
    </lineage>
</organism>
<gene>
    <name evidence="2" type="ORF">BRADI_5g03651v3</name>
</gene>
<evidence type="ECO:0000256" key="1">
    <source>
        <dbReference type="SAM" id="MobiDB-lite"/>
    </source>
</evidence>